<dbReference type="RefSeq" id="WP_139636410.1">
    <property type="nucleotide sequence ID" value="NZ_VDLX02000022.1"/>
</dbReference>
<evidence type="ECO:0000313" key="4">
    <source>
        <dbReference type="Proteomes" id="UP000312512"/>
    </source>
</evidence>
<comment type="caution">
    <text evidence="3">The sequence shown here is derived from an EMBL/GenBank/DDBJ whole genome shotgun (WGS) entry which is preliminary data.</text>
</comment>
<sequence>MSDGDTEGAYVVAPEDIVWHKTDLGEEFWLSDRVVDARYTSAYDAQLSKFGPGGGSPPHHHTYNHAFYFLSGTGGVRIGDQSRHVKAGTFVKVPAHIQHSVTNDGTEDLVFLVIYDPPINDEGMP</sequence>
<proteinExistence type="predicted"/>
<gene>
    <name evidence="3" type="ORF">FH608_042175</name>
</gene>
<accession>A0A5C4VHR8</accession>
<name>A0A5C4VHR8_9ACTN</name>
<feature type="domain" description="Cupin type-2" evidence="2">
    <location>
        <begin position="48"/>
        <end position="115"/>
    </location>
</feature>
<reference evidence="3 4" key="1">
    <citation type="submission" date="2019-10" db="EMBL/GenBank/DDBJ databases">
        <title>Nonomuraea sp. nov., isolated from Phyllanthus amarus.</title>
        <authorList>
            <person name="Klykleung N."/>
            <person name="Tanasupawat S."/>
        </authorList>
    </citation>
    <scope>NUCLEOTIDE SEQUENCE [LARGE SCALE GENOMIC DNA]</scope>
    <source>
        <strain evidence="3 4">PA1-10</strain>
    </source>
</reference>
<dbReference type="InterPro" id="IPR051610">
    <property type="entry name" value="GPI/OXD"/>
</dbReference>
<evidence type="ECO:0000259" key="2">
    <source>
        <dbReference type="Pfam" id="PF07883"/>
    </source>
</evidence>
<dbReference type="Proteomes" id="UP000312512">
    <property type="component" value="Unassembled WGS sequence"/>
</dbReference>
<evidence type="ECO:0000256" key="1">
    <source>
        <dbReference type="ARBA" id="ARBA00022723"/>
    </source>
</evidence>
<dbReference type="Gene3D" id="2.60.120.10">
    <property type="entry name" value="Jelly Rolls"/>
    <property type="match status" value="1"/>
</dbReference>
<dbReference type="PANTHER" id="PTHR35848">
    <property type="entry name" value="OXALATE-BINDING PROTEIN"/>
    <property type="match status" value="1"/>
</dbReference>
<evidence type="ECO:0000313" key="3">
    <source>
        <dbReference type="EMBL" id="KAB8189067.1"/>
    </source>
</evidence>
<dbReference type="InterPro" id="IPR011051">
    <property type="entry name" value="RmlC_Cupin_sf"/>
</dbReference>
<dbReference type="InterPro" id="IPR014710">
    <property type="entry name" value="RmlC-like_jellyroll"/>
</dbReference>
<keyword evidence="4" id="KW-1185">Reference proteome</keyword>
<keyword evidence="1" id="KW-0479">Metal-binding</keyword>
<dbReference type="Pfam" id="PF07883">
    <property type="entry name" value="Cupin_2"/>
    <property type="match status" value="1"/>
</dbReference>
<dbReference type="PANTHER" id="PTHR35848:SF6">
    <property type="entry name" value="CUPIN TYPE-2 DOMAIN-CONTAINING PROTEIN"/>
    <property type="match status" value="1"/>
</dbReference>
<dbReference type="SUPFAM" id="SSF51182">
    <property type="entry name" value="RmlC-like cupins"/>
    <property type="match status" value="1"/>
</dbReference>
<protein>
    <submittedName>
        <fullName evidence="3">Cupin domain-containing protein</fullName>
    </submittedName>
</protein>
<dbReference type="InterPro" id="IPR013096">
    <property type="entry name" value="Cupin_2"/>
</dbReference>
<dbReference type="OrthoDB" id="9090296at2"/>
<dbReference type="GO" id="GO:0046872">
    <property type="term" value="F:metal ion binding"/>
    <property type="evidence" value="ECO:0007669"/>
    <property type="project" value="UniProtKB-KW"/>
</dbReference>
<dbReference type="AlphaFoldDB" id="A0A5C4VHR8"/>
<dbReference type="EMBL" id="VDLX02000022">
    <property type="protein sequence ID" value="KAB8189067.1"/>
    <property type="molecule type" value="Genomic_DNA"/>
</dbReference>
<organism evidence="3 4">
    <name type="scientific">Nonomuraea phyllanthi</name>
    <dbReference type="NCBI Taxonomy" id="2219224"/>
    <lineage>
        <taxon>Bacteria</taxon>
        <taxon>Bacillati</taxon>
        <taxon>Actinomycetota</taxon>
        <taxon>Actinomycetes</taxon>
        <taxon>Streptosporangiales</taxon>
        <taxon>Streptosporangiaceae</taxon>
        <taxon>Nonomuraea</taxon>
    </lineage>
</organism>